<dbReference type="EnsemblPlants" id="Pp3c3_22103V3.3">
    <property type="protein sequence ID" value="Pp3c3_22103V3.3"/>
    <property type="gene ID" value="Pp3c3_22103"/>
</dbReference>
<dbReference type="Gramene" id="Pp3c3_22103V3.3">
    <property type="protein sequence ID" value="Pp3c3_22103V3.3"/>
    <property type="gene ID" value="Pp3c3_22103"/>
</dbReference>
<reference evidence="4" key="3">
    <citation type="submission" date="2020-12" db="UniProtKB">
        <authorList>
            <consortium name="EnsemblPlants"/>
        </authorList>
    </citation>
    <scope>IDENTIFICATION</scope>
</reference>
<dbReference type="EnsemblPlants" id="Pp3c3_22100V3.1">
    <property type="protein sequence ID" value="Pp3c3_22100V3.1"/>
    <property type="gene ID" value="Pp3c3_22100"/>
</dbReference>
<dbReference type="RefSeq" id="XP_024370484.1">
    <property type="nucleotide sequence ID" value="XM_024514716.2"/>
</dbReference>
<gene>
    <name evidence="4" type="primary">LOC112279930</name>
    <name evidence="3" type="ORF">PHYPA_004787</name>
</gene>
<dbReference type="GeneID" id="112279930"/>
<feature type="compositionally biased region" description="Pro residues" evidence="1">
    <location>
        <begin position="442"/>
        <end position="451"/>
    </location>
</feature>
<feature type="compositionally biased region" description="Low complexity" evidence="1">
    <location>
        <begin position="431"/>
        <end position="441"/>
    </location>
</feature>
<dbReference type="PANTHER" id="PTHR14523">
    <property type="entry name" value="UNCHARACTERIZED PROTEIN C17ORF53 HOMOLOG"/>
    <property type="match status" value="1"/>
</dbReference>
<dbReference type="Pfam" id="PF15072">
    <property type="entry name" value="HROB"/>
    <property type="match status" value="1"/>
</dbReference>
<organism evidence="3">
    <name type="scientific">Physcomitrium patens</name>
    <name type="common">Spreading-leaved earth moss</name>
    <name type="synonym">Physcomitrella patens</name>
    <dbReference type="NCBI Taxonomy" id="3218"/>
    <lineage>
        <taxon>Eukaryota</taxon>
        <taxon>Viridiplantae</taxon>
        <taxon>Streptophyta</taxon>
        <taxon>Embryophyta</taxon>
        <taxon>Bryophyta</taxon>
        <taxon>Bryophytina</taxon>
        <taxon>Bryopsida</taxon>
        <taxon>Funariidae</taxon>
        <taxon>Funariales</taxon>
        <taxon>Funariaceae</taxon>
        <taxon>Physcomitrium</taxon>
    </lineage>
</organism>
<evidence type="ECO:0000259" key="2">
    <source>
        <dbReference type="Pfam" id="PF15072"/>
    </source>
</evidence>
<dbReference type="PaxDb" id="3218-PP1S47_190V6.1"/>
<dbReference type="Gramene" id="Pp3c3_22103V3.2">
    <property type="protein sequence ID" value="Pp3c3_22103V3.2"/>
    <property type="gene ID" value="Pp3c3_22103"/>
</dbReference>
<feature type="compositionally biased region" description="Polar residues" evidence="1">
    <location>
        <begin position="150"/>
        <end position="169"/>
    </location>
</feature>
<dbReference type="OrthoDB" id="550780at2759"/>
<evidence type="ECO:0000256" key="1">
    <source>
        <dbReference type="SAM" id="MobiDB-lite"/>
    </source>
</evidence>
<dbReference type="Gramene" id="Pp3c3_22103V3.4">
    <property type="protein sequence ID" value="Pp3c3_22103V3.4"/>
    <property type="gene ID" value="Pp3c3_22103"/>
</dbReference>
<feature type="region of interest" description="Disordered" evidence="1">
    <location>
        <begin position="150"/>
        <end position="206"/>
    </location>
</feature>
<feature type="region of interest" description="Disordered" evidence="1">
    <location>
        <begin position="19"/>
        <end position="125"/>
    </location>
</feature>
<dbReference type="HOGENOM" id="CLU_526186_0_0_1"/>
<name>A9S4J5_PHYPA</name>
<accession>A9S4J5</accession>
<dbReference type="Gramene" id="Pp3c3_22103V3.6">
    <property type="protein sequence ID" value="Pp3c3_22103V3.6"/>
    <property type="gene ID" value="Pp3c3_22103"/>
</dbReference>
<proteinExistence type="predicted"/>
<dbReference type="InterPro" id="IPR058570">
    <property type="entry name" value="HROB_OB"/>
</dbReference>
<dbReference type="Gramene" id="Pp3c3_22100V3.1">
    <property type="protein sequence ID" value="Pp3c3_22100V3.1"/>
    <property type="gene ID" value="Pp3c3_22100"/>
</dbReference>
<evidence type="ECO:0000313" key="5">
    <source>
        <dbReference type="Proteomes" id="UP000006727"/>
    </source>
</evidence>
<feature type="domain" description="Homologous recombination OB-fold protein OB-fold" evidence="2">
    <location>
        <begin position="289"/>
        <end position="371"/>
    </location>
</feature>
<evidence type="ECO:0000313" key="3">
    <source>
        <dbReference type="EMBL" id="PNR57793.1"/>
    </source>
</evidence>
<dbReference type="Gramene" id="Pp3c3_22103V3.1">
    <property type="protein sequence ID" value="Pp3c3_22103V3.1"/>
    <property type="gene ID" value="Pp3c3_22103"/>
</dbReference>
<feature type="compositionally biased region" description="Low complexity" evidence="1">
    <location>
        <begin position="38"/>
        <end position="56"/>
    </location>
</feature>
<dbReference type="EnsemblPlants" id="Pp3c3_22103V3.4">
    <property type="protein sequence ID" value="Pp3c3_22103V3.4"/>
    <property type="gene ID" value="Pp3c3_22103"/>
</dbReference>
<dbReference type="STRING" id="3218.A9S4J5"/>
<feature type="compositionally biased region" description="Polar residues" evidence="1">
    <location>
        <begin position="57"/>
        <end position="75"/>
    </location>
</feature>
<dbReference type="GO" id="GO:0000725">
    <property type="term" value="P:recombinational repair"/>
    <property type="evidence" value="ECO:0007669"/>
    <property type="project" value="InterPro"/>
</dbReference>
<dbReference type="AlphaFoldDB" id="A9S4J5"/>
<dbReference type="EMBL" id="ABEU02000003">
    <property type="protein sequence ID" value="PNR57793.1"/>
    <property type="molecule type" value="Genomic_DNA"/>
</dbReference>
<evidence type="ECO:0000313" key="4">
    <source>
        <dbReference type="EnsemblPlants" id="Pp3c3_22100V3.1"/>
    </source>
</evidence>
<dbReference type="EnsemblPlants" id="Pp3c3_22103V3.1">
    <property type="protein sequence ID" value="Pp3c3_22103V3.1"/>
    <property type="gene ID" value="Pp3c3_22103"/>
</dbReference>
<protein>
    <recommendedName>
        <fullName evidence="2">Homologous recombination OB-fold protein OB-fold domain-containing protein</fullName>
    </recommendedName>
</protein>
<dbReference type="Proteomes" id="UP000006727">
    <property type="component" value="Chromosome 3"/>
</dbReference>
<reference evidence="3 5" key="1">
    <citation type="journal article" date="2008" name="Science">
        <title>The Physcomitrella genome reveals evolutionary insights into the conquest of land by plants.</title>
        <authorList>
            <person name="Rensing S."/>
            <person name="Lang D."/>
            <person name="Zimmer A."/>
            <person name="Terry A."/>
            <person name="Salamov A."/>
            <person name="Shapiro H."/>
            <person name="Nishiyama T."/>
            <person name="Perroud P.-F."/>
            <person name="Lindquist E."/>
            <person name="Kamisugi Y."/>
            <person name="Tanahashi T."/>
            <person name="Sakakibara K."/>
            <person name="Fujita T."/>
            <person name="Oishi K."/>
            <person name="Shin-I T."/>
            <person name="Kuroki Y."/>
            <person name="Toyoda A."/>
            <person name="Suzuki Y."/>
            <person name="Hashimoto A."/>
            <person name="Yamaguchi K."/>
            <person name="Sugano A."/>
            <person name="Kohara Y."/>
            <person name="Fujiyama A."/>
            <person name="Anterola A."/>
            <person name="Aoki S."/>
            <person name="Ashton N."/>
            <person name="Barbazuk W.B."/>
            <person name="Barker E."/>
            <person name="Bennetzen J."/>
            <person name="Bezanilla M."/>
            <person name="Blankenship R."/>
            <person name="Cho S.H."/>
            <person name="Dutcher S."/>
            <person name="Estelle M."/>
            <person name="Fawcett J.A."/>
            <person name="Gundlach H."/>
            <person name="Hanada K."/>
            <person name="Heyl A."/>
            <person name="Hicks K.A."/>
            <person name="Hugh J."/>
            <person name="Lohr M."/>
            <person name="Mayer K."/>
            <person name="Melkozernov A."/>
            <person name="Murata T."/>
            <person name="Nelson D."/>
            <person name="Pils B."/>
            <person name="Prigge M."/>
            <person name="Reiss B."/>
            <person name="Renner T."/>
            <person name="Rombauts S."/>
            <person name="Rushton P."/>
            <person name="Sanderfoot A."/>
            <person name="Schween G."/>
            <person name="Shiu S.-H."/>
            <person name="Stueber K."/>
            <person name="Theodoulou F.L."/>
            <person name="Tu H."/>
            <person name="Van de Peer Y."/>
            <person name="Verrier P.J."/>
            <person name="Waters E."/>
            <person name="Wood A."/>
            <person name="Yang L."/>
            <person name="Cove D."/>
            <person name="Cuming A."/>
            <person name="Hasebe M."/>
            <person name="Lucas S."/>
            <person name="Mishler D.B."/>
            <person name="Reski R."/>
            <person name="Grigoriev I."/>
            <person name="Quatrano R.S."/>
            <person name="Boore J.L."/>
        </authorList>
    </citation>
    <scope>NUCLEOTIDE SEQUENCE [LARGE SCALE GENOMIC DNA]</scope>
    <source>
        <strain evidence="4 5">cv. Gransden 2004</strain>
    </source>
</reference>
<dbReference type="EnsemblPlants" id="Pp3c3_22103V3.2">
    <property type="protein sequence ID" value="Pp3c3_22103V3.2"/>
    <property type="gene ID" value="Pp3c3_22103"/>
</dbReference>
<dbReference type="InterPro" id="IPR028045">
    <property type="entry name" value="HROB"/>
</dbReference>
<dbReference type="eggNOG" id="ENOG502RXQD">
    <property type="taxonomic scope" value="Eukaryota"/>
</dbReference>
<dbReference type="EnsemblPlants" id="Pp3c3_22103V3.5">
    <property type="protein sequence ID" value="Pp3c3_22103V3.5"/>
    <property type="gene ID" value="Pp3c3_22103"/>
</dbReference>
<dbReference type="Gramene" id="Pp3c3_22103V3.5">
    <property type="protein sequence ID" value="Pp3c3_22103V3.5"/>
    <property type="gene ID" value="Pp3c3_22103"/>
</dbReference>
<sequence length="518" mass="55106">MGSWEEELDLDLSDIFGAVGESAQEAAQQRAEDDGADDLAFPSQAAAPLASPPAQQGHSGNGITRLVTENGSTPSPKVDVADAPTQVASLTAEPFISRGGSTEPLPTHNLVSREGPNSKQRLPPLPSFQAVVSHSIGSTIPIPTQNLASRANDSKQGLSQPEIPTSRNPNSREKAPQQGADIRKYFGYRGSSSGGDGGGPSKKLRIPGPVGDLVLKEQCNDGDSIGVIGNDNGNGNAFSSRETEFNDTIFRKGAWISALQSLDVDEFDPARYAILKVTASSIGSSRAQEVPHFVAIIKELTPTVFGDAAVVLKDPTGTVAGMMNNKVFLNTDYARAISPGAVIVLKQVAVFSPSAHYLNITINNVVQVFAANTNLPQGSKAPKQHRQQEPAVKEEKPPPQPQHQPSSRRQEQPLSQPRFQPDPSPLPRQEQSPAQPRTQPQPSSPPQPPEPLESKAVESMAAEAENVPGWDLMPPSPPSSPHEAKPPESIAAAAKMAGWDLTDDMEALLNEDVDDFYA</sequence>
<feature type="compositionally biased region" description="Basic and acidic residues" evidence="1">
    <location>
        <begin position="386"/>
        <end position="397"/>
    </location>
</feature>
<dbReference type="PANTHER" id="PTHR14523:SF1">
    <property type="entry name" value="HOMOLOGOUS RECOMBINATION OB-FOLD PROTEIN"/>
    <property type="match status" value="1"/>
</dbReference>
<dbReference type="EnsemblPlants" id="Pp3c3_22103V3.6">
    <property type="protein sequence ID" value="Pp3c3_22103V3.6"/>
    <property type="gene ID" value="Pp3c3_22103"/>
</dbReference>
<reference evidence="3 5" key="2">
    <citation type="journal article" date="2018" name="Plant J.">
        <title>The Physcomitrella patens chromosome-scale assembly reveals moss genome structure and evolution.</title>
        <authorList>
            <person name="Lang D."/>
            <person name="Ullrich K.K."/>
            <person name="Murat F."/>
            <person name="Fuchs J."/>
            <person name="Jenkins J."/>
            <person name="Haas F.B."/>
            <person name="Piednoel M."/>
            <person name="Gundlach H."/>
            <person name="Van Bel M."/>
            <person name="Meyberg R."/>
            <person name="Vives C."/>
            <person name="Morata J."/>
            <person name="Symeonidi A."/>
            <person name="Hiss M."/>
            <person name="Muchero W."/>
            <person name="Kamisugi Y."/>
            <person name="Saleh O."/>
            <person name="Blanc G."/>
            <person name="Decker E.L."/>
            <person name="van Gessel N."/>
            <person name="Grimwood J."/>
            <person name="Hayes R.D."/>
            <person name="Graham S.W."/>
            <person name="Gunter L.E."/>
            <person name="McDaniel S.F."/>
            <person name="Hoernstein S.N.W."/>
            <person name="Larsson A."/>
            <person name="Li F.W."/>
            <person name="Perroud P.F."/>
            <person name="Phillips J."/>
            <person name="Ranjan P."/>
            <person name="Rokshar D.S."/>
            <person name="Rothfels C.J."/>
            <person name="Schneider L."/>
            <person name="Shu S."/>
            <person name="Stevenson D.W."/>
            <person name="Thummler F."/>
            <person name="Tillich M."/>
            <person name="Villarreal Aguilar J.C."/>
            <person name="Widiez T."/>
            <person name="Wong G.K."/>
            <person name="Wymore A."/>
            <person name="Zhang Y."/>
            <person name="Zimmer A.D."/>
            <person name="Quatrano R.S."/>
            <person name="Mayer K.F.X."/>
            <person name="Goodstein D."/>
            <person name="Casacuberta J.M."/>
            <person name="Vandepoele K."/>
            <person name="Reski R."/>
            <person name="Cuming A.C."/>
            <person name="Tuskan G.A."/>
            <person name="Maumus F."/>
            <person name="Salse J."/>
            <person name="Schmutz J."/>
            <person name="Rensing S.A."/>
        </authorList>
    </citation>
    <scope>NUCLEOTIDE SEQUENCE [LARGE SCALE GENOMIC DNA]</scope>
    <source>
        <strain evidence="4 5">cv. Gransden 2004</strain>
    </source>
</reference>
<feature type="region of interest" description="Disordered" evidence="1">
    <location>
        <begin position="376"/>
        <end position="491"/>
    </location>
</feature>
<keyword evidence="5" id="KW-1185">Reference proteome</keyword>